<gene>
    <name evidence="15" type="primary">bcp</name>
    <name evidence="15" type="ORF">IAB37_06415</name>
</gene>
<dbReference type="NCBIfam" id="NF006960">
    <property type="entry name" value="PRK09437.1"/>
    <property type="match status" value="1"/>
</dbReference>
<dbReference type="InterPro" id="IPR024706">
    <property type="entry name" value="Peroxiredoxin_AhpC-typ"/>
</dbReference>
<dbReference type="Gene3D" id="3.40.30.10">
    <property type="entry name" value="Glutaredoxin"/>
    <property type="match status" value="1"/>
</dbReference>
<dbReference type="InterPro" id="IPR036249">
    <property type="entry name" value="Thioredoxin-like_sf"/>
</dbReference>
<comment type="similarity">
    <text evidence="10">Belongs to the peroxiredoxin family. BCP/PrxQ subfamily.</text>
</comment>
<dbReference type="FunFam" id="3.40.30.10:FF:000007">
    <property type="entry name" value="Thioredoxin-dependent thiol peroxidase"/>
    <property type="match status" value="1"/>
</dbReference>
<evidence type="ECO:0000256" key="11">
    <source>
        <dbReference type="ARBA" id="ARBA00041373"/>
    </source>
</evidence>
<dbReference type="CDD" id="cd03017">
    <property type="entry name" value="PRX_BCP"/>
    <property type="match status" value="1"/>
</dbReference>
<dbReference type="GO" id="GO:0005737">
    <property type="term" value="C:cytoplasm"/>
    <property type="evidence" value="ECO:0007669"/>
    <property type="project" value="TreeGrafter"/>
</dbReference>
<dbReference type="PROSITE" id="PS51352">
    <property type="entry name" value="THIOREDOXIN_2"/>
    <property type="match status" value="1"/>
</dbReference>
<keyword evidence="6" id="KW-0560">Oxidoreductase</keyword>
<evidence type="ECO:0000256" key="3">
    <source>
        <dbReference type="ARBA" id="ARBA00013017"/>
    </source>
</evidence>
<dbReference type="InterPro" id="IPR013766">
    <property type="entry name" value="Thioredoxin_domain"/>
</dbReference>
<comment type="subunit">
    <text evidence="2">Monomer.</text>
</comment>
<accession>A0A9D1DY99</accession>
<keyword evidence="8" id="KW-0676">Redox-active center</keyword>
<evidence type="ECO:0000256" key="10">
    <source>
        <dbReference type="ARBA" id="ARBA00038489"/>
    </source>
</evidence>
<evidence type="ECO:0000256" key="8">
    <source>
        <dbReference type="ARBA" id="ARBA00023284"/>
    </source>
</evidence>
<dbReference type="PANTHER" id="PTHR42801:SF4">
    <property type="entry name" value="AHPC_TSA FAMILY PROTEIN"/>
    <property type="match status" value="1"/>
</dbReference>
<name>A0A9D1DY99_9FIRM</name>
<evidence type="ECO:0000256" key="9">
    <source>
        <dbReference type="ARBA" id="ARBA00032824"/>
    </source>
</evidence>
<organism evidence="15 16">
    <name type="scientific">Candidatus Faecivivens stercoravium</name>
    <dbReference type="NCBI Taxonomy" id="2840803"/>
    <lineage>
        <taxon>Bacteria</taxon>
        <taxon>Bacillati</taxon>
        <taxon>Bacillota</taxon>
        <taxon>Clostridia</taxon>
        <taxon>Eubacteriales</taxon>
        <taxon>Oscillospiraceae</taxon>
        <taxon>Oscillospiraceae incertae sedis</taxon>
        <taxon>Candidatus Faecivivens</taxon>
    </lineage>
</organism>
<dbReference type="Pfam" id="PF00578">
    <property type="entry name" value="AhpC-TSA"/>
    <property type="match status" value="1"/>
</dbReference>
<evidence type="ECO:0000256" key="5">
    <source>
        <dbReference type="ARBA" id="ARBA00022862"/>
    </source>
</evidence>
<dbReference type="GO" id="GO:0008379">
    <property type="term" value="F:thioredoxin peroxidase activity"/>
    <property type="evidence" value="ECO:0007669"/>
    <property type="project" value="TreeGrafter"/>
</dbReference>
<comment type="catalytic activity">
    <reaction evidence="12">
        <text>a hydroperoxide + [thioredoxin]-dithiol = an alcohol + [thioredoxin]-disulfide + H2O</text>
        <dbReference type="Rhea" id="RHEA:62620"/>
        <dbReference type="Rhea" id="RHEA-COMP:10698"/>
        <dbReference type="Rhea" id="RHEA-COMP:10700"/>
        <dbReference type="ChEBI" id="CHEBI:15377"/>
        <dbReference type="ChEBI" id="CHEBI:29950"/>
        <dbReference type="ChEBI" id="CHEBI:30879"/>
        <dbReference type="ChEBI" id="CHEBI:35924"/>
        <dbReference type="ChEBI" id="CHEBI:50058"/>
        <dbReference type="EC" id="1.11.1.24"/>
    </reaction>
</comment>
<reference evidence="15" key="2">
    <citation type="journal article" date="2021" name="PeerJ">
        <title>Extensive microbial diversity within the chicken gut microbiome revealed by metagenomics and culture.</title>
        <authorList>
            <person name="Gilroy R."/>
            <person name="Ravi A."/>
            <person name="Getino M."/>
            <person name="Pursley I."/>
            <person name="Horton D.L."/>
            <person name="Alikhan N.F."/>
            <person name="Baker D."/>
            <person name="Gharbi K."/>
            <person name="Hall N."/>
            <person name="Watson M."/>
            <person name="Adriaenssens E.M."/>
            <person name="Foster-Nyarko E."/>
            <person name="Jarju S."/>
            <person name="Secka A."/>
            <person name="Antonio M."/>
            <person name="Oren A."/>
            <person name="Chaudhuri R.R."/>
            <person name="La Ragione R."/>
            <person name="Hildebrand F."/>
            <person name="Pallen M.J."/>
        </authorList>
    </citation>
    <scope>NUCLEOTIDE SEQUENCE</scope>
    <source>
        <strain evidence="15">CHK189-12415</strain>
    </source>
</reference>
<dbReference type="InterPro" id="IPR050924">
    <property type="entry name" value="Peroxiredoxin_BCP/PrxQ"/>
</dbReference>
<sequence length="155" mass="17085">MIQPGTPAPDFQIPDQNGETVSLSSFRGQKVVLYFYPRDNTPGCSREAAAYRDALPEFEALGVKVFGLSKDSSASHKRFADKYELPFTLLADTETAVLQDYGAWQEKKMYGKVSMGTVRSTVLIDENGVVEKVWPKAKPDTNAADVLAYLKGEKA</sequence>
<dbReference type="EC" id="1.11.1.24" evidence="3"/>
<protein>
    <recommendedName>
        <fullName evidence="3">thioredoxin-dependent peroxiredoxin</fullName>
        <ecNumber evidence="3">1.11.1.24</ecNumber>
    </recommendedName>
    <alternativeName>
        <fullName evidence="11">Bacterioferritin comigratory protein</fullName>
    </alternativeName>
    <alternativeName>
        <fullName evidence="9">Thioredoxin peroxidase</fullName>
    </alternativeName>
</protein>
<keyword evidence="5" id="KW-0049">Antioxidant</keyword>
<evidence type="ECO:0000256" key="1">
    <source>
        <dbReference type="ARBA" id="ARBA00003330"/>
    </source>
</evidence>
<dbReference type="AlphaFoldDB" id="A0A9D1DY99"/>
<evidence type="ECO:0000256" key="13">
    <source>
        <dbReference type="PIRSR" id="PIRSR000239-1"/>
    </source>
</evidence>
<feature type="active site" description="Cysteine sulfenic acid (-SOH) intermediate; for peroxidase activity" evidence="13">
    <location>
        <position position="44"/>
    </location>
</feature>
<evidence type="ECO:0000313" key="16">
    <source>
        <dbReference type="Proteomes" id="UP000824241"/>
    </source>
</evidence>
<evidence type="ECO:0000256" key="6">
    <source>
        <dbReference type="ARBA" id="ARBA00023002"/>
    </source>
</evidence>
<dbReference type="PIRSF" id="PIRSF000239">
    <property type="entry name" value="AHPC"/>
    <property type="match status" value="1"/>
</dbReference>
<proteinExistence type="inferred from homology"/>
<evidence type="ECO:0000313" key="15">
    <source>
        <dbReference type="EMBL" id="HIR61187.1"/>
    </source>
</evidence>
<comment type="function">
    <text evidence="1">Thiol-specific peroxidase that catalyzes the reduction of hydrogen peroxide and organic hydroperoxides to water and alcohols, respectively. Plays a role in cell protection against oxidative stress by detoxifying peroxides and as sensor of hydrogen peroxide-mediated signaling events.</text>
</comment>
<comment type="caution">
    <text evidence="15">The sequence shown here is derived from an EMBL/GenBank/DDBJ whole genome shotgun (WGS) entry which is preliminary data.</text>
</comment>
<reference evidence="15" key="1">
    <citation type="submission" date="2020-10" db="EMBL/GenBank/DDBJ databases">
        <authorList>
            <person name="Gilroy R."/>
        </authorList>
    </citation>
    <scope>NUCLEOTIDE SEQUENCE</scope>
    <source>
        <strain evidence="15">CHK189-12415</strain>
    </source>
</reference>
<dbReference type="GO" id="GO:0034599">
    <property type="term" value="P:cellular response to oxidative stress"/>
    <property type="evidence" value="ECO:0007669"/>
    <property type="project" value="TreeGrafter"/>
</dbReference>
<keyword evidence="4 15" id="KW-0575">Peroxidase</keyword>
<evidence type="ECO:0000256" key="4">
    <source>
        <dbReference type="ARBA" id="ARBA00022559"/>
    </source>
</evidence>
<evidence type="ECO:0000256" key="12">
    <source>
        <dbReference type="ARBA" id="ARBA00049091"/>
    </source>
</evidence>
<dbReference type="EMBL" id="DVHA01000203">
    <property type="protein sequence ID" value="HIR61187.1"/>
    <property type="molecule type" value="Genomic_DNA"/>
</dbReference>
<dbReference type="InterPro" id="IPR000866">
    <property type="entry name" value="AhpC/TSA"/>
</dbReference>
<dbReference type="PANTHER" id="PTHR42801">
    <property type="entry name" value="THIOREDOXIN-DEPENDENT PEROXIDE REDUCTASE"/>
    <property type="match status" value="1"/>
</dbReference>
<dbReference type="GO" id="GO:0045454">
    <property type="term" value="P:cell redox homeostasis"/>
    <property type="evidence" value="ECO:0007669"/>
    <property type="project" value="TreeGrafter"/>
</dbReference>
<dbReference type="SUPFAM" id="SSF52833">
    <property type="entry name" value="Thioredoxin-like"/>
    <property type="match status" value="1"/>
</dbReference>
<evidence type="ECO:0000259" key="14">
    <source>
        <dbReference type="PROSITE" id="PS51352"/>
    </source>
</evidence>
<evidence type="ECO:0000256" key="7">
    <source>
        <dbReference type="ARBA" id="ARBA00023157"/>
    </source>
</evidence>
<dbReference type="Proteomes" id="UP000824241">
    <property type="component" value="Unassembled WGS sequence"/>
</dbReference>
<evidence type="ECO:0000256" key="2">
    <source>
        <dbReference type="ARBA" id="ARBA00011245"/>
    </source>
</evidence>
<feature type="domain" description="Thioredoxin" evidence="14">
    <location>
        <begin position="2"/>
        <end position="155"/>
    </location>
</feature>
<keyword evidence="7" id="KW-1015">Disulfide bond</keyword>